<gene>
    <name evidence="7" type="ORF">TTHERM_00218620</name>
</gene>
<keyword evidence="2" id="KW-0677">Repeat</keyword>
<evidence type="ECO:0000313" key="8">
    <source>
        <dbReference type="Proteomes" id="UP000009168"/>
    </source>
</evidence>
<dbReference type="Pfam" id="PF23393">
    <property type="entry name" value="Beta-prop_WDR90_POC16_2nd"/>
    <property type="match status" value="1"/>
</dbReference>
<dbReference type="eggNOG" id="KOG1408">
    <property type="taxonomic scope" value="Eukaryota"/>
</dbReference>
<name>I7MKT7_TETTS</name>
<dbReference type="InterPro" id="IPR001680">
    <property type="entry name" value="WD40_rpt"/>
</dbReference>
<dbReference type="PROSITE" id="PS50082">
    <property type="entry name" value="WD_REPEATS_2"/>
    <property type="match status" value="4"/>
</dbReference>
<evidence type="ECO:0000256" key="2">
    <source>
        <dbReference type="ARBA" id="ARBA00022737"/>
    </source>
</evidence>
<keyword evidence="8" id="KW-1185">Reference proteome</keyword>
<accession>I7MKT7</accession>
<evidence type="ECO:0000256" key="1">
    <source>
        <dbReference type="ARBA" id="ARBA00022574"/>
    </source>
</evidence>
<dbReference type="STRING" id="312017.I7MKT7"/>
<feature type="repeat" description="WD" evidence="3">
    <location>
        <begin position="1597"/>
        <end position="1623"/>
    </location>
</feature>
<dbReference type="OrthoDB" id="6252103at2759"/>
<dbReference type="Pfam" id="PF05018">
    <property type="entry name" value="CFA20_dom"/>
    <property type="match status" value="1"/>
</dbReference>
<dbReference type="PANTHER" id="PTHR13720:SF24">
    <property type="entry name" value="WD REPEAT-CONTAINING PROTEIN 90"/>
    <property type="match status" value="1"/>
</dbReference>
<evidence type="ECO:0000259" key="5">
    <source>
        <dbReference type="Pfam" id="PF05018"/>
    </source>
</evidence>
<dbReference type="eggNOG" id="KOG0263">
    <property type="taxonomic scope" value="Eukaryota"/>
</dbReference>
<dbReference type="eggNOG" id="KOG3213">
    <property type="taxonomic scope" value="Eukaryota"/>
</dbReference>
<feature type="region of interest" description="Disordered" evidence="4">
    <location>
        <begin position="225"/>
        <end position="246"/>
    </location>
</feature>
<dbReference type="InterPro" id="IPR007714">
    <property type="entry name" value="CFA20_dom"/>
</dbReference>
<feature type="compositionally biased region" description="Polar residues" evidence="4">
    <location>
        <begin position="1100"/>
        <end position="1118"/>
    </location>
</feature>
<dbReference type="InterPro" id="IPR019775">
    <property type="entry name" value="WD40_repeat_CS"/>
</dbReference>
<feature type="region of interest" description="Disordered" evidence="4">
    <location>
        <begin position="1084"/>
        <end position="1128"/>
    </location>
</feature>
<dbReference type="InterPro" id="IPR050630">
    <property type="entry name" value="WD_repeat_EMAP"/>
</dbReference>
<evidence type="ECO:0000313" key="7">
    <source>
        <dbReference type="EMBL" id="EAS00289.2"/>
    </source>
</evidence>
<dbReference type="KEGG" id="tet:TTHERM_00218620"/>
<feature type="domain" description="WDR90/POC16 second beta-propeller" evidence="6">
    <location>
        <begin position="690"/>
        <end position="973"/>
    </location>
</feature>
<reference evidence="8" key="1">
    <citation type="journal article" date="2006" name="PLoS Biol.">
        <title>Macronuclear genome sequence of the ciliate Tetrahymena thermophila, a model eukaryote.</title>
        <authorList>
            <person name="Eisen J.A."/>
            <person name="Coyne R.S."/>
            <person name="Wu M."/>
            <person name="Wu D."/>
            <person name="Thiagarajan M."/>
            <person name="Wortman J.R."/>
            <person name="Badger J.H."/>
            <person name="Ren Q."/>
            <person name="Amedeo P."/>
            <person name="Jones K.M."/>
            <person name="Tallon L.J."/>
            <person name="Delcher A.L."/>
            <person name="Salzberg S.L."/>
            <person name="Silva J.C."/>
            <person name="Haas B.J."/>
            <person name="Majoros W.H."/>
            <person name="Farzad M."/>
            <person name="Carlton J.M."/>
            <person name="Smith R.K. Jr."/>
            <person name="Garg J."/>
            <person name="Pearlman R.E."/>
            <person name="Karrer K.M."/>
            <person name="Sun L."/>
            <person name="Manning G."/>
            <person name="Elde N.C."/>
            <person name="Turkewitz A.P."/>
            <person name="Asai D.J."/>
            <person name="Wilkes D.E."/>
            <person name="Wang Y."/>
            <person name="Cai H."/>
            <person name="Collins K."/>
            <person name="Stewart B.A."/>
            <person name="Lee S.R."/>
            <person name="Wilamowska K."/>
            <person name="Weinberg Z."/>
            <person name="Ruzzo W.L."/>
            <person name="Wloga D."/>
            <person name="Gaertig J."/>
            <person name="Frankel J."/>
            <person name="Tsao C.-C."/>
            <person name="Gorovsky M.A."/>
            <person name="Keeling P.J."/>
            <person name="Waller R.F."/>
            <person name="Patron N.J."/>
            <person name="Cherry J.M."/>
            <person name="Stover N.A."/>
            <person name="Krieger C.J."/>
            <person name="del Toro C."/>
            <person name="Ryder H.F."/>
            <person name="Williamson S.C."/>
            <person name="Barbeau R.A."/>
            <person name="Hamilton E.P."/>
            <person name="Orias E."/>
        </authorList>
    </citation>
    <scope>NUCLEOTIDE SEQUENCE [LARGE SCALE GENOMIC DNA]</scope>
    <source>
        <strain evidence="8">SB210</strain>
    </source>
</reference>
<dbReference type="Pfam" id="PF00400">
    <property type="entry name" value="WD40"/>
    <property type="match status" value="3"/>
</dbReference>
<dbReference type="InterPro" id="IPR055441">
    <property type="entry name" value="Beta-prop_WDR90_POC16_2nd"/>
</dbReference>
<evidence type="ECO:0000256" key="4">
    <source>
        <dbReference type="SAM" id="MobiDB-lite"/>
    </source>
</evidence>
<organism evidence="7 8">
    <name type="scientific">Tetrahymena thermophila (strain SB210)</name>
    <dbReference type="NCBI Taxonomy" id="312017"/>
    <lineage>
        <taxon>Eukaryota</taxon>
        <taxon>Sar</taxon>
        <taxon>Alveolata</taxon>
        <taxon>Ciliophora</taxon>
        <taxon>Intramacronucleata</taxon>
        <taxon>Oligohymenophorea</taxon>
        <taxon>Hymenostomatida</taxon>
        <taxon>Tetrahymenina</taxon>
        <taxon>Tetrahymenidae</taxon>
        <taxon>Tetrahymena</taxon>
    </lineage>
</organism>
<dbReference type="PROSITE" id="PS50294">
    <property type="entry name" value="WD_REPEATS_REGION"/>
    <property type="match status" value="1"/>
</dbReference>
<feature type="domain" description="CFA20" evidence="5">
    <location>
        <begin position="12"/>
        <end position="203"/>
    </location>
</feature>
<evidence type="ECO:0000256" key="3">
    <source>
        <dbReference type="PROSITE-ProRule" id="PRU00221"/>
    </source>
</evidence>
<dbReference type="SUPFAM" id="SSF50978">
    <property type="entry name" value="WD40 repeat-like"/>
    <property type="match status" value="2"/>
</dbReference>
<feature type="repeat" description="WD" evidence="3">
    <location>
        <begin position="592"/>
        <end position="631"/>
    </location>
</feature>
<dbReference type="SUPFAM" id="SSF50998">
    <property type="entry name" value="Quinoprotein alcohol dehydrogenase-like"/>
    <property type="match status" value="1"/>
</dbReference>
<dbReference type="RefSeq" id="XP_001020534.2">
    <property type="nucleotide sequence ID" value="XM_001020534.2"/>
</dbReference>
<dbReference type="Gene3D" id="2.130.10.10">
    <property type="entry name" value="YVTN repeat-like/Quinoprotein amine dehydrogenase"/>
    <property type="match status" value="5"/>
</dbReference>
<proteinExistence type="predicted"/>
<dbReference type="InterPro" id="IPR015943">
    <property type="entry name" value="WD40/YVTN_repeat-like_dom_sf"/>
</dbReference>
<dbReference type="PANTHER" id="PTHR13720">
    <property type="entry name" value="WD-40 REPEAT PROTEIN"/>
    <property type="match status" value="1"/>
</dbReference>
<dbReference type="GeneID" id="7838213"/>
<sequence length="1930" mass="220304">MDKRSIPNQPVSWQHPFVDVFRKFCVFDSSNKAKKGGVADTQDNNIGRRVLRIAGAVSASNYLNIPDPAQGLKSLQLVGRYLIIEFLPCAGKYFHIHFDFNISNREPVTRFSISNMFDQYKVVGNSNLQIPYPSDAPVKWTVMVLDIQYHLENFGLFQHTDISNFANIHQLRSIQICSTLSIRGIFTSDVCYSVKNLPKEMDFKPPKDRQWSGTYQIVYYPSQIDPDLEQNSQPPQPESLTQDKENQQTLNNDTINENRAGSLDAALRQSQKSFRSNKSQLSHRQSLEAQNSVSGQLNYMSSNLNASQKFHPENLVRHSQVSKRGSQQELQNQLQPYPICKLNHTVGFSGNQCPDIKWSRNLERPDEIIYASGSILVSSELGTKKQRFFQGHTSPISCLDVSRDGVWIVSAQDGKPGIVMIWNFLTGDLVTAFQCPQVNIKCISFSYNRKLLATVGLDSSNRELIIILNIDNIETTKKPTIVTKQISDFNILSLKFFPINLNKLVSCGRENIRFWRINKTSHLRGTPLILNGLARNSIFTVLDFEYAFDNPSAAQQKGSIKKIFVGSKQGMVFQISYNTNDTENIYQLETVYQCHAGAITSLCLSAGFCATGSEDKYIRIWPLNFTEFLIEAKHEGVVISLDISLDSLKIACGTSNGILTVFDRSTYQPETFLRSHTDEITQMQYHPFCNYLITLSSDFTIRLWDMEKYEQIYEFPYYLDDNCITLSCSNNSMTFAAGFNSGIFRVFDIEKTNTIFEGRYHESRINHIQYSPDDKHLIAADENGFYCLYDAQRNYQPVKTFEREIAGKYQFSAFSHDGELLAMIGDCGTHINIVDTYTMSSILKIFCANTTIKKLMWSSNNTELFAITDDSKVKVFGIDRSDPQNNEAHLLREISCVHRNGLNDISLSSNFKYMASVGGDKLLKIWDYEFLLNGPGSNQVFLSHINKINCIAFSPDNTKIITAGGFEGIYEWNFLGDLTKQERIVDFSENANLNTKKIPLSNSTYQPNPVKRANKGSEQLPLQYQDGNEGQFQDQLDEYADIQQVLNVQRQGQEGTYKVDRVVSDVNDINPNAYQQHVSQPPYFEVSNSENSHPVRPNAQRENQYQGQRAQSSQSPNNRDYDEDSDADHIGPLAQLMSQAKNLTGYNQSKKSNSILSAASNAPRFQPTRVEPVKPQEIEYHKQKKKRERKNLQFKYTPNEVRKENNIPFRHYYAPNCRSETFQEKNLKLRDNKEEFQTEYVISFNNESHDNVVWNYMAGWFAYSSQNLIIIENLTKVRKQRIINLPDQISCLTISKDFKFLVAGSASYNQNEISNIYVIDCKTSEIVKTLGFHTRGVQSIAFSSNRKYIISAGNCKECTVAIWEWPSGKLITSSYTIDRINDVKISEIVHTVDNQLEFCTVGRDTVQFWALDKTNTLKYFDVFVPKQEFVEKSEKEQSQTVLKAPEVTAVDYILFGSKQYAVAGLSTGEIIVVDNESFQIVYRTQVSLNGQEVLDVRVSNQVHRLIVTTMDENIHYWDFERQLQASNPFNHPEFMISWARLKVTSSVASFSLDPTFKEGLVGLYHGSIYYVNLDSKYRTVLIGTIDNKYAYETHIVNERFIVTTHQDGKMKLWNIQTAEEVMEYKFQSAVKSVLFESKTNKIFCFFENNNDIKSINLQKFFQSETYVLDEVRPSDKTSTEYPIKSFETIVGGRSGKFVVMKSGDIFNFEQLIKDKRPLVRFQKVFKVPNVTDFIPYSEKSLFFATTSKGKVIVYLVDYASDRQIGYGFTLIDECDFLENPHGSLIDSSAEQKNLTQLLYTDAVSTTKIAVSRFNDNVYYAVNSTLQYVFVRNYQKRQILQRINLHDFPLSITLMESKNSLKMLVGLSNGSIEKLNVESKEDRELYTGALDGGIINIYTQKSNNPTTNIITDRVVASSKDGIAIYSLAVPQ</sequence>
<dbReference type="PROSITE" id="PS00678">
    <property type="entry name" value="WD_REPEATS_1"/>
    <property type="match status" value="1"/>
</dbReference>
<dbReference type="GO" id="GO:0005929">
    <property type="term" value="C:cilium"/>
    <property type="evidence" value="ECO:0007669"/>
    <property type="project" value="UniProtKB-ARBA"/>
</dbReference>
<evidence type="ECO:0000259" key="6">
    <source>
        <dbReference type="Pfam" id="PF23393"/>
    </source>
</evidence>
<keyword evidence="1 3" id="KW-0853">WD repeat</keyword>
<dbReference type="InterPro" id="IPR011047">
    <property type="entry name" value="Quinoprotein_ADH-like_sf"/>
</dbReference>
<feature type="repeat" description="WD" evidence="3">
    <location>
        <begin position="673"/>
        <end position="714"/>
    </location>
</feature>
<feature type="repeat" description="WD" evidence="3">
    <location>
        <begin position="898"/>
        <end position="929"/>
    </location>
</feature>
<dbReference type="InterPro" id="IPR036322">
    <property type="entry name" value="WD40_repeat_dom_sf"/>
</dbReference>
<dbReference type="Proteomes" id="UP000009168">
    <property type="component" value="Unassembled WGS sequence"/>
</dbReference>
<dbReference type="EMBL" id="GG662621">
    <property type="protein sequence ID" value="EAS00289.2"/>
    <property type="molecule type" value="Genomic_DNA"/>
</dbReference>
<dbReference type="InParanoid" id="I7MKT7"/>
<protein>
    <submittedName>
        <fullName evidence="7">Notchless protein, putative</fullName>
    </submittedName>
</protein>
<dbReference type="SMART" id="SM00320">
    <property type="entry name" value="WD40"/>
    <property type="match status" value="15"/>
</dbReference>
<feature type="region of interest" description="Disordered" evidence="4">
    <location>
        <begin position="270"/>
        <end position="292"/>
    </location>
</feature>